<evidence type="ECO:0000256" key="8">
    <source>
        <dbReference type="ARBA" id="ARBA00023160"/>
    </source>
</evidence>
<keyword evidence="14" id="KW-1185">Reference proteome</keyword>
<comment type="subunit">
    <text evidence="10">Acetyl-CoA carboxylase is a heterohexamer composed of biotin carboxyl carrier protein (AccB), biotin carboxylase (AccC) and two subunits each of ACCase subunit alpha (AccA) and ACCase subunit beta (AccD).</text>
</comment>
<dbReference type="EMBL" id="CP063845">
    <property type="protein sequence ID" value="UFP92740.1"/>
    <property type="molecule type" value="Genomic_DNA"/>
</dbReference>
<evidence type="ECO:0000256" key="10">
    <source>
        <dbReference type="HAMAP-Rule" id="MF_00823"/>
    </source>
</evidence>
<dbReference type="NCBIfam" id="NF041504">
    <property type="entry name" value="AccA_sub"/>
    <property type="match status" value="1"/>
</dbReference>
<evidence type="ECO:0000256" key="11">
    <source>
        <dbReference type="SAM" id="Coils"/>
    </source>
</evidence>
<sequence length="326" mass="36388">MTQSRSATPGPSLDFERELMELEARLDDIRRFAEENNVDVSAQLAEIEARAAELRRDLYANLPPKDILQLARNPKRPSTLDYIQLLCEDWVELHGDRLFGDDLALVGGLARLGDHPVVIMGHQKGRDTKDNIQRNFGMPQPEGYRKALRLMDHANHFQLPIIALIDTPGAHAGVDAEQRGQGEAIARNLQHMFSYEVPILCAVIGEGGSGGALAIGVGNRMLMFEYAVYSVISPDSCSVILWRDKKHIEQAANALKITARDLKQLGIVDEIIPEPPGGAHRDPQRAAANLKEALLRHLNELLAIDGPTRRTQRYEKFRAMARFQEI</sequence>
<dbReference type="Gene3D" id="3.90.226.10">
    <property type="entry name" value="2-enoyl-CoA Hydratase, Chain A, domain 1"/>
    <property type="match status" value="1"/>
</dbReference>
<organism evidence="13 14">
    <name type="scientific">Gloeobacter morelensis MG652769</name>
    <dbReference type="NCBI Taxonomy" id="2781736"/>
    <lineage>
        <taxon>Bacteria</taxon>
        <taxon>Bacillati</taxon>
        <taxon>Cyanobacteriota</taxon>
        <taxon>Cyanophyceae</taxon>
        <taxon>Gloeobacterales</taxon>
        <taxon>Gloeobacteraceae</taxon>
        <taxon>Gloeobacter</taxon>
        <taxon>Gloeobacter morelensis</taxon>
    </lineage>
</organism>
<dbReference type="HAMAP" id="MF_00823">
    <property type="entry name" value="AcetylCoA_CT_alpha"/>
    <property type="match status" value="1"/>
</dbReference>
<dbReference type="PANTHER" id="PTHR42853:SF3">
    <property type="entry name" value="ACETYL-COENZYME A CARBOXYLASE CARBOXYL TRANSFERASE SUBUNIT ALPHA, CHLOROPLASTIC"/>
    <property type="match status" value="1"/>
</dbReference>
<keyword evidence="5 10" id="KW-0276">Fatty acid metabolism</keyword>
<dbReference type="SUPFAM" id="SSF52096">
    <property type="entry name" value="ClpP/crotonase"/>
    <property type="match status" value="1"/>
</dbReference>
<name>A0ABY3PGF4_9CYAN</name>
<reference evidence="13 14" key="1">
    <citation type="journal article" date="2021" name="Genome Biol. Evol.">
        <title>Complete Genome Sequencing of a Novel Gloeobacter Species from a Waterfall Cave in Mexico.</title>
        <authorList>
            <person name="Saw J.H."/>
            <person name="Cardona T."/>
            <person name="Montejano G."/>
        </authorList>
    </citation>
    <scope>NUCLEOTIDE SEQUENCE [LARGE SCALE GENOMIC DNA]</scope>
    <source>
        <strain evidence="13">MG652769</strain>
    </source>
</reference>
<dbReference type="GO" id="GO:0003989">
    <property type="term" value="F:acetyl-CoA carboxylase activity"/>
    <property type="evidence" value="ECO:0007669"/>
    <property type="project" value="UniProtKB-EC"/>
</dbReference>
<accession>A0ABY3PGF4</accession>
<evidence type="ECO:0000313" key="14">
    <source>
        <dbReference type="Proteomes" id="UP001054846"/>
    </source>
</evidence>
<comment type="pathway">
    <text evidence="1 10">Lipid metabolism; malonyl-CoA biosynthesis; malonyl-CoA from acetyl-CoA: step 1/1.</text>
</comment>
<keyword evidence="11" id="KW-0175">Coiled coil</keyword>
<keyword evidence="10" id="KW-0963">Cytoplasm</keyword>
<dbReference type="RefSeq" id="WP_230839731.1">
    <property type="nucleotide sequence ID" value="NZ_CP063845.1"/>
</dbReference>
<evidence type="ECO:0000256" key="2">
    <source>
        <dbReference type="ARBA" id="ARBA00022516"/>
    </source>
</evidence>
<proteinExistence type="inferred from homology"/>
<dbReference type="InterPro" id="IPR001095">
    <property type="entry name" value="Acetyl_CoA_COase_a_su"/>
</dbReference>
<keyword evidence="2 10" id="KW-0444">Lipid biosynthesis</keyword>
<dbReference type="Pfam" id="PF03255">
    <property type="entry name" value="ACCA"/>
    <property type="match status" value="1"/>
</dbReference>
<dbReference type="NCBIfam" id="TIGR00513">
    <property type="entry name" value="accA"/>
    <property type="match status" value="1"/>
</dbReference>
<keyword evidence="4 10" id="KW-0547">Nucleotide-binding</keyword>
<dbReference type="PANTHER" id="PTHR42853">
    <property type="entry name" value="ACETYL-COENZYME A CARBOXYLASE CARBOXYL TRANSFERASE SUBUNIT ALPHA"/>
    <property type="match status" value="1"/>
</dbReference>
<dbReference type="InterPro" id="IPR029045">
    <property type="entry name" value="ClpP/crotonase-like_dom_sf"/>
</dbReference>
<protein>
    <recommendedName>
        <fullName evidence="10">Acetyl-coenzyme A carboxylase carboxyl transferase subunit alpha</fullName>
        <shortName evidence="10">ACCase subunit alpha</shortName>
        <shortName evidence="10">Acetyl-CoA carboxylase carboxyltransferase subunit alpha</shortName>
        <ecNumber evidence="10">2.1.3.15</ecNumber>
    </recommendedName>
</protein>
<comment type="similarity">
    <text evidence="10">Belongs to the AccA family.</text>
</comment>
<evidence type="ECO:0000256" key="6">
    <source>
        <dbReference type="ARBA" id="ARBA00022840"/>
    </source>
</evidence>
<comment type="function">
    <text evidence="10">Component of the acetyl coenzyme A carboxylase (ACC) complex. First, biotin carboxylase catalyzes the carboxylation of biotin on its carrier protein (BCCP) and then the CO(2) group is transferred by the carboxyltransferase to acetyl-CoA to form malonyl-CoA.</text>
</comment>
<keyword evidence="6 10" id="KW-0067">ATP-binding</keyword>
<keyword evidence="7 10" id="KW-0443">Lipid metabolism</keyword>
<dbReference type="NCBIfam" id="NF004344">
    <property type="entry name" value="PRK05724.1"/>
    <property type="match status" value="1"/>
</dbReference>
<keyword evidence="13" id="KW-0436">Ligase</keyword>
<keyword evidence="8 10" id="KW-0275">Fatty acid biosynthesis</keyword>
<evidence type="ECO:0000256" key="5">
    <source>
        <dbReference type="ARBA" id="ARBA00022832"/>
    </source>
</evidence>
<comment type="catalytic activity">
    <reaction evidence="9 10">
        <text>N(6)-carboxybiotinyl-L-lysyl-[protein] + acetyl-CoA = N(6)-biotinyl-L-lysyl-[protein] + malonyl-CoA</text>
        <dbReference type="Rhea" id="RHEA:54728"/>
        <dbReference type="Rhea" id="RHEA-COMP:10505"/>
        <dbReference type="Rhea" id="RHEA-COMP:10506"/>
        <dbReference type="ChEBI" id="CHEBI:57288"/>
        <dbReference type="ChEBI" id="CHEBI:57384"/>
        <dbReference type="ChEBI" id="CHEBI:83144"/>
        <dbReference type="ChEBI" id="CHEBI:83145"/>
        <dbReference type="EC" id="2.1.3.15"/>
    </reaction>
</comment>
<dbReference type="PROSITE" id="PS50989">
    <property type="entry name" value="COA_CT_CTER"/>
    <property type="match status" value="1"/>
</dbReference>
<evidence type="ECO:0000259" key="12">
    <source>
        <dbReference type="PROSITE" id="PS50989"/>
    </source>
</evidence>
<evidence type="ECO:0000256" key="1">
    <source>
        <dbReference type="ARBA" id="ARBA00004956"/>
    </source>
</evidence>
<evidence type="ECO:0000256" key="4">
    <source>
        <dbReference type="ARBA" id="ARBA00022741"/>
    </source>
</evidence>
<feature type="domain" description="CoA carboxyltransferase C-terminal" evidence="12">
    <location>
        <begin position="46"/>
        <end position="300"/>
    </location>
</feature>
<feature type="coiled-coil region" evidence="11">
    <location>
        <begin position="30"/>
        <end position="57"/>
    </location>
</feature>
<evidence type="ECO:0000256" key="3">
    <source>
        <dbReference type="ARBA" id="ARBA00022679"/>
    </source>
</evidence>
<evidence type="ECO:0000313" key="13">
    <source>
        <dbReference type="EMBL" id="UFP92740.1"/>
    </source>
</evidence>
<keyword evidence="3 10" id="KW-0808">Transferase</keyword>
<gene>
    <name evidence="10" type="primary">accA</name>
    <name evidence="13" type="ORF">ISF26_12945</name>
</gene>
<comment type="subcellular location">
    <subcellularLocation>
        <location evidence="10">Cytoplasm</location>
    </subcellularLocation>
</comment>
<dbReference type="InterPro" id="IPR011763">
    <property type="entry name" value="COA_CT_C"/>
</dbReference>
<evidence type="ECO:0000256" key="7">
    <source>
        <dbReference type="ARBA" id="ARBA00023098"/>
    </source>
</evidence>
<dbReference type="Proteomes" id="UP001054846">
    <property type="component" value="Chromosome"/>
</dbReference>
<dbReference type="EC" id="2.1.3.15" evidence="10"/>
<evidence type="ECO:0000256" key="9">
    <source>
        <dbReference type="ARBA" id="ARBA00049152"/>
    </source>
</evidence>
<dbReference type="PRINTS" id="PR01069">
    <property type="entry name" value="ACCCTRFRASEA"/>
</dbReference>